<organism evidence="8 9">
    <name type="scientific">Chitinophaga flava</name>
    <dbReference type="NCBI Taxonomy" id="2259036"/>
    <lineage>
        <taxon>Bacteria</taxon>
        <taxon>Pseudomonadati</taxon>
        <taxon>Bacteroidota</taxon>
        <taxon>Chitinophagia</taxon>
        <taxon>Chitinophagales</taxon>
        <taxon>Chitinophagaceae</taxon>
        <taxon>Chitinophaga</taxon>
    </lineage>
</organism>
<keyword evidence="5" id="KW-0694">RNA-binding</keyword>
<evidence type="ECO:0000313" key="9">
    <source>
        <dbReference type="Proteomes" id="UP000253410"/>
    </source>
</evidence>
<dbReference type="Gene3D" id="3.40.50.410">
    <property type="entry name" value="von Willebrand factor, type A domain"/>
    <property type="match status" value="1"/>
</dbReference>
<dbReference type="OrthoDB" id="208855at2"/>
<dbReference type="GO" id="GO:0005737">
    <property type="term" value="C:cytoplasm"/>
    <property type="evidence" value="ECO:0007669"/>
    <property type="project" value="UniProtKB-SubCell"/>
</dbReference>
<keyword evidence="3" id="KW-0963">Cytoplasm</keyword>
<dbReference type="InterPro" id="IPR040322">
    <property type="entry name" value="TROVE2"/>
</dbReference>
<proteinExistence type="inferred from homology"/>
<dbReference type="EMBL" id="QFFJ01000001">
    <property type="protein sequence ID" value="RBL92511.1"/>
    <property type="molecule type" value="Genomic_DNA"/>
</dbReference>
<comment type="subcellular location">
    <subcellularLocation>
        <location evidence="1">Cytoplasm</location>
    </subcellularLocation>
</comment>
<evidence type="ECO:0000256" key="6">
    <source>
        <dbReference type="ARBA" id="ARBA00023274"/>
    </source>
</evidence>
<evidence type="ECO:0000256" key="1">
    <source>
        <dbReference type="ARBA" id="ARBA00004496"/>
    </source>
</evidence>
<evidence type="ECO:0000256" key="4">
    <source>
        <dbReference type="ARBA" id="ARBA00022723"/>
    </source>
</evidence>
<dbReference type="Proteomes" id="UP000253410">
    <property type="component" value="Unassembled WGS sequence"/>
</dbReference>
<name>A0A365Y2N2_9BACT</name>
<sequence>MKFNLSTKGTKKAINHEGAPAYTLTPELALYTSVVTASLSDQFYEGAGDRLARIGALIDQNDPAFVARLAVYTREKMHLRSIPMVLAVEMAKRYSGNSLVGKTVARVIQRADEITEMLSYYTLANQRVEMKKLNKLSKQVQKGLAQAFNRFDEYQFAKYNRQTAITLKDALFLVHPKAKSDAQQELFNKIVSDTLATPYTWETTLSATGQQQFATAAAKQNAMRYAWEGLITSNQLGYMALLRNLRNILESNVSNDHIKIVCDHLSDDKAVLNSKQLPFRFLAAYRELQSVPHGMTGRILQALETAVKKSVQHLKGFDINTRVVIACDVSGSMQFPISPRSKIKGYDIGLMLGMLLQHKCQHVVNGIFGDRWKTIALPGDNILANVDALYKREGEVGYSTNGHLVLQDLITRKYVADKIMLFTDCQMWNSHGNNQANAFNDAWIRYRTIAPNAKLYIFDLQGHGTAPVDVQQNGVHLIGGWSDKVFEVMDAIENGQTALDHIHNITM</sequence>
<dbReference type="SUPFAM" id="SSF53300">
    <property type="entry name" value="vWA-like"/>
    <property type="match status" value="1"/>
</dbReference>
<dbReference type="InterPro" id="IPR037214">
    <property type="entry name" value="TROVE_dom_sf"/>
</dbReference>
<keyword evidence="6" id="KW-0687">Ribonucleoprotein</keyword>
<accession>A0A365Y2N2</accession>
<gene>
    <name evidence="8" type="ORF">DF182_07980</name>
</gene>
<dbReference type="InterPro" id="IPR036465">
    <property type="entry name" value="vWFA_dom_sf"/>
</dbReference>
<dbReference type="RefSeq" id="WP_113615112.1">
    <property type="nucleotide sequence ID" value="NZ_QFFJ01000001.1"/>
</dbReference>
<evidence type="ECO:0000256" key="2">
    <source>
        <dbReference type="ARBA" id="ARBA00007814"/>
    </source>
</evidence>
<keyword evidence="9" id="KW-1185">Reference proteome</keyword>
<evidence type="ECO:0000313" key="8">
    <source>
        <dbReference type="EMBL" id="RBL92511.1"/>
    </source>
</evidence>
<dbReference type="PANTHER" id="PTHR14202">
    <property type="entry name" value="60 KDA RIBONUCLEOPROTEIN SSA/RO"/>
    <property type="match status" value="1"/>
</dbReference>
<dbReference type="GO" id="GO:0003723">
    <property type="term" value="F:RNA binding"/>
    <property type="evidence" value="ECO:0007669"/>
    <property type="project" value="UniProtKB-KW"/>
</dbReference>
<feature type="domain" description="TROVE" evidence="7">
    <location>
        <begin position="13"/>
        <end position="319"/>
    </location>
</feature>
<dbReference type="GO" id="GO:0046872">
    <property type="term" value="F:metal ion binding"/>
    <property type="evidence" value="ECO:0007669"/>
    <property type="project" value="UniProtKB-KW"/>
</dbReference>
<protein>
    <submittedName>
        <fullName evidence="8">TROVE domain-containing protein</fullName>
    </submittedName>
</protein>
<dbReference type="PROSITE" id="PS50988">
    <property type="entry name" value="TROVE"/>
    <property type="match status" value="1"/>
</dbReference>
<dbReference type="PANTHER" id="PTHR14202:SF0">
    <property type="entry name" value="RNA-BINDING PROTEIN RO60"/>
    <property type="match status" value="1"/>
</dbReference>
<dbReference type="SUPFAM" id="SSF140864">
    <property type="entry name" value="TROVE domain-like"/>
    <property type="match status" value="1"/>
</dbReference>
<dbReference type="AlphaFoldDB" id="A0A365Y2N2"/>
<comment type="caution">
    <text evidence="8">The sequence shown here is derived from an EMBL/GenBank/DDBJ whole genome shotgun (WGS) entry which is preliminary data.</text>
</comment>
<dbReference type="InterPro" id="IPR008858">
    <property type="entry name" value="TROVE_dom"/>
</dbReference>
<dbReference type="GO" id="GO:1990904">
    <property type="term" value="C:ribonucleoprotein complex"/>
    <property type="evidence" value="ECO:0007669"/>
    <property type="project" value="UniProtKB-KW"/>
</dbReference>
<reference evidence="8 9" key="1">
    <citation type="submission" date="2018-05" db="EMBL/GenBank/DDBJ databases">
        <title>Chitinophaga sp. K3CV102501T nov., isolated from isolated from a monsoon evergreen broad-leaved forest soil.</title>
        <authorList>
            <person name="Lv Y."/>
        </authorList>
    </citation>
    <scope>NUCLEOTIDE SEQUENCE [LARGE SCALE GENOMIC DNA]</scope>
    <source>
        <strain evidence="8 9">GDMCC 1.1325</strain>
    </source>
</reference>
<evidence type="ECO:0000256" key="5">
    <source>
        <dbReference type="ARBA" id="ARBA00022884"/>
    </source>
</evidence>
<keyword evidence="4" id="KW-0479">Metal-binding</keyword>
<evidence type="ECO:0000256" key="3">
    <source>
        <dbReference type="ARBA" id="ARBA00022490"/>
    </source>
</evidence>
<evidence type="ECO:0000259" key="7">
    <source>
        <dbReference type="PROSITE" id="PS50988"/>
    </source>
</evidence>
<comment type="similarity">
    <text evidence="2">Belongs to the Ro 60 kDa family.</text>
</comment>
<dbReference type="Pfam" id="PF05731">
    <property type="entry name" value="TROVE"/>
    <property type="match status" value="1"/>
</dbReference>